<dbReference type="Proteomes" id="UP000046395">
    <property type="component" value="Unassembled WGS sequence"/>
</dbReference>
<reference evidence="2" key="1">
    <citation type="submission" date="2019-12" db="UniProtKB">
        <authorList>
            <consortium name="WormBaseParasite"/>
        </authorList>
    </citation>
    <scope>IDENTIFICATION</scope>
</reference>
<dbReference type="WBParaSite" id="TMUE_1000003197.1">
    <property type="protein sequence ID" value="TMUE_1000003197.1"/>
    <property type="gene ID" value="WBGene00298642"/>
</dbReference>
<dbReference type="AlphaFoldDB" id="A0A5S6Q8C3"/>
<protein>
    <submittedName>
        <fullName evidence="2">Uncharacterized protein</fullName>
    </submittedName>
</protein>
<name>A0A5S6Q8C3_TRIMR</name>
<evidence type="ECO:0000313" key="1">
    <source>
        <dbReference type="Proteomes" id="UP000046395"/>
    </source>
</evidence>
<evidence type="ECO:0000313" key="2">
    <source>
        <dbReference type="WBParaSite" id="TMUE_1000003197.1"/>
    </source>
</evidence>
<proteinExistence type="predicted"/>
<organism evidence="1 2">
    <name type="scientific">Trichuris muris</name>
    <name type="common">Mouse whipworm</name>
    <dbReference type="NCBI Taxonomy" id="70415"/>
    <lineage>
        <taxon>Eukaryota</taxon>
        <taxon>Metazoa</taxon>
        <taxon>Ecdysozoa</taxon>
        <taxon>Nematoda</taxon>
        <taxon>Enoplea</taxon>
        <taxon>Dorylaimia</taxon>
        <taxon>Trichinellida</taxon>
        <taxon>Trichuridae</taxon>
        <taxon>Trichuris</taxon>
    </lineage>
</organism>
<sequence length="127" mass="14350">MCTRKVIHLSFSSRLVDHAVANSDHRKHPNSFIRRIMTYHANVRAVTVSMIFQTLSLWRVWTKRKSGEISFSSSSMSPGIVSTAQIELKTCHHSIIFMPDEKATSSRALCIGLMKCTGRGPFYLCDC</sequence>
<accession>A0A5S6Q8C3</accession>
<keyword evidence="1" id="KW-1185">Reference proteome</keyword>